<sequence length="456" mass="51126">MDERKNLEYLAQEAKLSVKTEIDLPIKSEFMEDLFQTKIEFQIKSEFNEGLQCYKLERSHLPLSPFPPIKEELHESIRTSISPSSAVELNTTRALANYATEAGLISVNNIPFARFDFATERHEAHNAPIMDLLALVGFIVVVYWLVYIVSLFWFDCDLGLAWTEKFGKPISALAGKVVWVTGASSGIGEHLAIELARHGVKLVLSARREEELDRVRNKCLEVGKLLEPTDVLTLPLDVTSYGDHQAAFNTVIQYFGKLDVLVNNAGRSQRCVWEEVELEVDRQMFDLNVFGVIHLTRIAVRYFLEKGAGHVAATSSIAGVQGVPFSGTYTATKHALHGYMNSLRNEKYDRNLDVTLFCPGPVFTNFLAESFTGKANEKFGKSVNPDDRRMTAERCGHLCAVALANKSSEVWMAPLPIIPLAYIFVYFPNVGKVLSHLLGAKYFLKLRDSRESVQAN</sequence>
<organism evidence="4">
    <name type="scientific">Timema douglasi</name>
    <name type="common">Walking stick</name>
    <dbReference type="NCBI Taxonomy" id="61478"/>
    <lineage>
        <taxon>Eukaryota</taxon>
        <taxon>Metazoa</taxon>
        <taxon>Ecdysozoa</taxon>
        <taxon>Arthropoda</taxon>
        <taxon>Hexapoda</taxon>
        <taxon>Insecta</taxon>
        <taxon>Pterygota</taxon>
        <taxon>Neoptera</taxon>
        <taxon>Polyneoptera</taxon>
        <taxon>Phasmatodea</taxon>
        <taxon>Timematodea</taxon>
        <taxon>Timematoidea</taxon>
        <taxon>Timematidae</taxon>
        <taxon>Timema</taxon>
    </lineage>
</organism>
<dbReference type="PANTHER" id="PTHR44269">
    <property type="entry name" value="DEHYDROGENASE/REDUCTASE SDR FAMILY MEMBER 7-RELATED"/>
    <property type="match status" value="1"/>
</dbReference>
<dbReference type="PROSITE" id="PS00061">
    <property type="entry name" value="ADH_SHORT"/>
    <property type="match status" value="1"/>
</dbReference>
<dbReference type="InterPro" id="IPR053011">
    <property type="entry name" value="SDR_family_member_7"/>
</dbReference>
<dbReference type="PANTHER" id="PTHR44269:SF1">
    <property type="entry name" value="DEHYDROGENASE_REDUCTASE SDR FAMILY MEMBER 7"/>
    <property type="match status" value="1"/>
</dbReference>
<dbReference type="Gene3D" id="3.40.50.720">
    <property type="entry name" value="NAD(P)-binding Rossmann-like Domain"/>
    <property type="match status" value="1"/>
</dbReference>
<dbReference type="AlphaFoldDB" id="A0A7R8VTZ0"/>
<evidence type="ECO:0000256" key="2">
    <source>
        <dbReference type="RuleBase" id="RU000363"/>
    </source>
</evidence>
<feature type="transmembrane region" description="Helical" evidence="3">
    <location>
        <begin position="132"/>
        <end position="154"/>
    </location>
</feature>
<evidence type="ECO:0008006" key="5">
    <source>
        <dbReference type="Google" id="ProtNLM"/>
    </source>
</evidence>
<gene>
    <name evidence="4" type="ORF">TDIB3V08_LOCUS8827</name>
</gene>
<dbReference type="SUPFAM" id="SSF51735">
    <property type="entry name" value="NAD(P)-binding Rossmann-fold domains"/>
    <property type="match status" value="1"/>
</dbReference>
<keyword evidence="3" id="KW-0472">Membrane</keyword>
<evidence type="ECO:0000313" key="4">
    <source>
        <dbReference type="EMBL" id="CAD7202645.1"/>
    </source>
</evidence>
<keyword evidence="1" id="KW-0560">Oxidoreductase</keyword>
<keyword evidence="3" id="KW-0812">Transmembrane</keyword>
<name>A0A7R8VTZ0_TIMDO</name>
<evidence type="ECO:0000256" key="1">
    <source>
        <dbReference type="ARBA" id="ARBA00023002"/>
    </source>
</evidence>
<accession>A0A7R8VTZ0</accession>
<dbReference type="InterPro" id="IPR020904">
    <property type="entry name" value="Sc_DH/Rdtase_CS"/>
</dbReference>
<dbReference type="InterPro" id="IPR036291">
    <property type="entry name" value="NAD(P)-bd_dom_sf"/>
</dbReference>
<comment type="similarity">
    <text evidence="2">Belongs to the short-chain dehydrogenases/reductases (SDR) family.</text>
</comment>
<dbReference type="PRINTS" id="PR00080">
    <property type="entry name" value="SDRFAMILY"/>
</dbReference>
<keyword evidence="3" id="KW-1133">Transmembrane helix</keyword>
<dbReference type="Pfam" id="PF00106">
    <property type="entry name" value="adh_short"/>
    <property type="match status" value="1"/>
</dbReference>
<dbReference type="InterPro" id="IPR002347">
    <property type="entry name" value="SDR_fam"/>
</dbReference>
<protein>
    <recommendedName>
        <fullName evidence="5">Dehydrogenase/reductase SDR family member 7</fullName>
    </recommendedName>
</protein>
<reference evidence="4" key="1">
    <citation type="submission" date="2020-11" db="EMBL/GenBank/DDBJ databases">
        <authorList>
            <person name="Tran Van P."/>
        </authorList>
    </citation>
    <scope>NUCLEOTIDE SEQUENCE</scope>
</reference>
<dbReference type="PRINTS" id="PR00081">
    <property type="entry name" value="GDHRDH"/>
</dbReference>
<dbReference type="EMBL" id="OA569632">
    <property type="protein sequence ID" value="CAD7202645.1"/>
    <property type="molecule type" value="Genomic_DNA"/>
</dbReference>
<evidence type="ECO:0000256" key="3">
    <source>
        <dbReference type="SAM" id="Phobius"/>
    </source>
</evidence>
<dbReference type="GO" id="GO:0016491">
    <property type="term" value="F:oxidoreductase activity"/>
    <property type="evidence" value="ECO:0007669"/>
    <property type="project" value="UniProtKB-KW"/>
</dbReference>
<proteinExistence type="inferred from homology"/>